<protein>
    <submittedName>
        <fullName evidence="2">Uncharacterized protein</fullName>
    </submittedName>
</protein>
<evidence type="ECO:0000313" key="2">
    <source>
        <dbReference type="EMBL" id="MBX37887.1"/>
    </source>
</evidence>
<keyword evidence="1" id="KW-0472">Membrane</keyword>
<keyword evidence="1" id="KW-0812">Transmembrane</keyword>
<evidence type="ECO:0000256" key="1">
    <source>
        <dbReference type="SAM" id="Phobius"/>
    </source>
</evidence>
<reference evidence="2" key="1">
    <citation type="submission" date="2018-02" db="EMBL/GenBank/DDBJ databases">
        <title>Rhizophora mucronata_Transcriptome.</title>
        <authorList>
            <person name="Meera S.P."/>
            <person name="Sreeshan A."/>
            <person name="Augustine A."/>
        </authorList>
    </citation>
    <scope>NUCLEOTIDE SEQUENCE</scope>
    <source>
        <tissue evidence="2">Leaf</tissue>
    </source>
</reference>
<accession>A0A2P2N5U4</accession>
<name>A0A2P2N5U4_RHIMU</name>
<proteinExistence type="predicted"/>
<sequence>MDLPFLPVPKTSVLYFLSMLISMLISRSNLYVILPSLGQFSFHSAVLLQFLSDNFKMSRR</sequence>
<organism evidence="2">
    <name type="scientific">Rhizophora mucronata</name>
    <name type="common">Asiatic mangrove</name>
    <dbReference type="NCBI Taxonomy" id="61149"/>
    <lineage>
        <taxon>Eukaryota</taxon>
        <taxon>Viridiplantae</taxon>
        <taxon>Streptophyta</taxon>
        <taxon>Embryophyta</taxon>
        <taxon>Tracheophyta</taxon>
        <taxon>Spermatophyta</taxon>
        <taxon>Magnoliopsida</taxon>
        <taxon>eudicotyledons</taxon>
        <taxon>Gunneridae</taxon>
        <taxon>Pentapetalae</taxon>
        <taxon>rosids</taxon>
        <taxon>fabids</taxon>
        <taxon>Malpighiales</taxon>
        <taxon>Rhizophoraceae</taxon>
        <taxon>Rhizophora</taxon>
    </lineage>
</organism>
<dbReference type="EMBL" id="GGEC01057403">
    <property type="protein sequence ID" value="MBX37887.1"/>
    <property type="molecule type" value="Transcribed_RNA"/>
</dbReference>
<keyword evidence="1" id="KW-1133">Transmembrane helix</keyword>
<dbReference type="AlphaFoldDB" id="A0A2P2N5U4"/>
<feature type="transmembrane region" description="Helical" evidence="1">
    <location>
        <begin position="12"/>
        <end position="34"/>
    </location>
</feature>